<evidence type="ECO:0000256" key="7">
    <source>
        <dbReference type="SAM" id="SignalP"/>
    </source>
</evidence>
<dbReference type="InterPro" id="IPR004872">
    <property type="entry name" value="Lipoprotein_NlpA"/>
</dbReference>
<dbReference type="SUPFAM" id="SSF53850">
    <property type="entry name" value="Periplasmic binding protein-like II"/>
    <property type="match status" value="1"/>
</dbReference>
<keyword evidence="6" id="KW-0449">Lipoprotein</keyword>
<accession>A0A1G5JFT0</accession>
<dbReference type="PANTHER" id="PTHR30429:SF1">
    <property type="entry name" value="D-METHIONINE-BINDING LIPOPROTEIN METQ-RELATED"/>
    <property type="match status" value="1"/>
</dbReference>
<organism evidence="8 9">
    <name type="scientific">Microvirga guangxiensis</name>
    <dbReference type="NCBI Taxonomy" id="549386"/>
    <lineage>
        <taxon>Bacteria</taxon>
        <taxon>Pseudomonadati</taxon>
        <taxon>Pseudomonadota</taxon>
        <taxon>Alphaproteobacteria</taxon>
        <taxon>Hyphomicrobiales</taxon>
        <taxon>Methylobacteriaceae</taxon>
        <taxon>Microvirga</taxon>
    </lineage>
</organism>
<protein>
    <submittedName>
        <fullName evidence="8">D-methionine transport system substrate-binding protein</fullName>
    </submittedName>
</protein>
<comment type="subcellular location">
    <subcellularLocation>
        <location evidence="1">Membrane</location>
        <topology evidence="1">Lipid-anchor</topology>
    </subcellularLocation>
</comment>
<sequence>MSLKKLGLIALLSLATLPAAAQTQVVRIGATPGPHAQILEAVKPIAAKKGLDIKIIEFSDYVVPNAALASGDIEANSFQNQPYLDNQVADRGFKIESVGLTVNFPIGVYSKKHKSLEALPNGATISIPNDPTNGGRALLLLQDKGLIKLKDNVGFKPTPIDVTDNPKKIKFVEIEAAQGPRVLDDVDAGIINTNYATAGGLDPVKGPIARENPKGPYVNLIAVRSEDKDKPWVKALLESYHSPEVKKFVEEQFKGSVLTSW</sequence>
<dbReference type="OrthoDB" id="9812878at2"/>
<dbReference type="PIRSF" id="PIRSF002854">
    <property type="entry name" value="MetQ"/>
    <property type="match status" value="1"/>
</dbReference>
<dbReference type="CDD" id="cd13598">
    <property type="entry name" value="PBP2_lipoprotein_IlpA_like"/>
    <property type="match status" value="1"/>
</dbReference>
<keyword evidence="3 7" id="KW-0732">Signal</keyword>
<feature type="chain" id="PRO_5011723595" evidence="7">
    <location>
        <begin position="22"/>
        <end position="261"/>
    </location>
</feature>
<keyword evidence="5" id="KW-0564">Palmitate</keyword>
<dbReference type="Pfam" id="PF03180">
    <property type="entry name" value="Lipoprotein_9"/>
    <property type="match status" value="1"/>
</dbReference>
<dbReference type="Gene3D" id="3.40.190.10">
    <property type="entry name" value="Periplasmic binding protein-like II"/>
    <property type="match status" value="2"/>
</dbReference>
<keyword evidence="9" id="KW-1185">Reference proteome</keyword>
<dbReference type="GO" id="GO:0016020">
    <property type="term" value="C:membrane"/>
    <property type="evidence" value="ECO:0007669"/>
    <property type="project" value="UniProtKB-SubCell"/>
</dbReference>
<dbReference type="STRING" id="549386.SAMN02927923_02618"/>
<dbReference type="NCBIfam" id="TIGR00363">
    <property type="entry name" value="MetQ/NlpA family lipoprotein"/>
    <property type="match status" value="1"/>
</dbReference>
<name>A0A1G5JFT0_9HYPH</name>
<evidence type="ECO:0000313" key="9">
    <source>
        <dbReference type="Proteomes" id="UP000199569"/>
    </source>
</evidence>
<gene>
    <name evidence="8" type="ORF">SAMN02927923_02618</name>
</gene>
<evidence type="ECO:0000256" key="6">
    <source>
        <dbReference type="ARBA" id="ARBA00023288"/>
    </source>
</evidence>
<keyword evidence="4" id="KW-0472">Membrane</keyword>
<evidence type="ECO:0000256" key="5">
    <source>
        <dbReference type="ARBA" id="ARBA00023139"/>
    </source>
</evidence>
<evidence type="ECO:0000313" key="8">
    <source>
        <dbReference type="EMBL" id="SCY87215.1"/>
    </source>
</evidence>
<feature type="signal peptide" evidence="7">
    <location>
        <begin position="1"/>
        <end position="21"/>
    </location>
</feature>
<evidence type="ECO:0000256" key="3">
    <source>
        <dbReference type="ARBA" id="ARBA00022729"/>
    </source>
</evidence>
<comment type="similarity">
    <text evidence="2">Belongs to the NlpA lipoprotein family.</text>
</comment>
<dbReference type="EMBL" id="FMVJ01000007">
    <property type="protein sequence ID" value="SCY87215.1"/>
    <property type="molecule type" value="Genomic_DNA"/>
</dbReference>
<dbReference type="AlphaFoldDB" id="A0A1G5JFT0"/>
<evidence type="ECO:0000256" key="2">
    <source>
        <dbReference type="ARBA" id="ARBA00008973"/>
    </source>
</evidence>
<evidence type="ECO:0000256" key="1">
    <source>
        <dbReference type="ARBA" id="ARBA00004635"/>
    </source>
</evidence>
<dbReference type="Proteomes" id="UP000199569">
    <property type="component" value="Unassembled WGS sequence"/>
</dbReference>
<evidence type="ECO:0000256" key="4">
    <source>
        <dbReference type="ARBA" id="ARBA00023136"/>
    </source>
</evidence>
<dbReference type="RefSeq" id="WP_091135141.1">
    <property type="nucleotide sequence ID" value="NZ_FMVJ01000007.1"/>
</dbReference>
<reference evidence="8 9" key="1">
    <citation type="submission" date="2016-10" db="EMBL/GenBank/DDBJ databases">
        <authorList>
            <person name="de Groot N.N."/>
        </authorList>
    </citation>
    <scope>NUCLEOTIDE SEQUENCE [LARGE SCALE GENOMIC DNA]</scope>
    <source>
        <strain evidence="8 9">CGMCC 1.7666</strain>
    </source>
</reference>
<proteinExistence type="inferred from homology"/>
<dbReference type="PANTHER" id="PTHR30429">
    <property type="entry name" value="D-METHIONINE-BINDING LIPOPROTEIN METQ"/>
    <property type="match status" value="1"/>
</dbReference>